<feature type="transmembrane region" description="Helical" evidence="6">
    <location>
        <begin position="217"/>
        <end position="234"/>
    </location>
</feature>
<keyword evidence="2 6" id="KW-0812">Transmembrane</keyword>
<evidence type="ECO:0000256" key="3">
    <source>
        <dbReference type="ARBA" id="ARBA00022989"/>
    </source>
</evidence>
<feature type="compositionally biased region" description="Polar residues" evidence="5">
    <location>
        <begin position="391"/>
        <end position="410"/>
    </location>
</feature>
<dbReference type="Proteomes" id="UP000009168">
    <property type="component" value="Unassembled WGS sequence"/>
</dbReference>
<dbReference type="AlphaFoldDB" id="Q24CL3"/>
<gene>
    <name evidence="7" type="ORF">TTHERM_01220360</name>
</gene>
<feature type="compositionally biased region" description="Polar residues" evidence="5">
    <location>
        <begin position="368"/>
        <end position="380"/>
    </location>
</feature>
<dbReference type="InParanoid" id="Q24CL3"/>
<feature type="transmembrane region" description="Helical" evidence="6">
    <location>
        <begin position="321"/>
        <end position="346"/>
    </location>
</feature>
<reference evidence="8" key="1">
    <citation type="journal article" date="2006" name="PLoS Biol.">
        <title>Macronuclear genome sequence of the ciliate Tetrahymena thermophila, a model eukaryote.</title>
        <authorList>
            <person name="Eisen J.A."/>
            <person name="Coyne R.S."/>
            <person name="Wu M."/>
            <person name="Wu D."/>
            <person name="Thiagarajan M."/>
            <person name="Wortman J.R."/>
            <person name="Badger J.H."/>
            <person name="Ren Q."/>
            <person name="Amedeo P."/>
            <person name="Jones K.M."/>
            <person name="Tallon L.J."/>
            <person name="Delcher A.L."/>
            <person name="Salzberg S.L."/>
            <person name="Silva J.C."/>
            <person name="Haas B.J."/>
            <person name="Majoros W.H."/>
            <person name="Farzad M."/>
            <person name="Carlton J.M."/>
            <person name="Smith R.K. Jr."/>
            <person name="Garg J."/>
            <person name="Pearlman R.E."/>
            <person name="Karrer K.M."/>
            <person name="Sun L."/>
            <person name="Manning G."/>
            <person name="Elde N.C."/>
            <person name="Turkewitz A.P."/>
            <person name="Asai D.J."/>
            <person name="Wilkes D.E."/>
            <person name="Wang Y."/>
            <person name="Cai H."/>
            <person name="Collins K."/>
            <person name="Stewart B.A."/>
            <person name="Lee S.R."/>
            <person name="Wilamowska K."/>
            <person name="Weinberg Z."/>
            <person name="Ruzzo W.L."/>
            <person name="Wloga D."/>
            <person name="Gaertig J."/>
            <person name="Frankel J."/>
            <person name="Tsao C.-C."/>
            <person name="Gorovsky M.A."/>
            <person name="Keeling P.J."/>
            <person name="Waller R.F."/>
            <person name="Patron N.J."/>
            <person name="Cherry J.M."/>
            <person name="Stover N.A."/>
            <person name="Krieger C.J."/>
            <person name="del Toro C."/>
            <person name="Ryder H.F."/>
            <person name="Williamson S.C."/>
            <person name="Barbeau R.A."/>
            <person name="Hamilton E.P."/>
            <person name="Orias E."/>
        </authorList>
    </citation>
    <scope>NUCLEOTIDE SEQUENCE [LARGE SCALE GENOMIC DNA]</scope>
    <source>
        <strain evidence="8">SB210</strain>
    </source>
</reference>
<feature type="transmembrane region" description="Helical" evidence="6">
    <location>
        <begin position="87"/>
        <end position="107"/>
    </location>
</feature>
<evidence type="ECO:0000256" key="6">
    <source>
        <dbReference type="SAM" id="Phobius"/>
    </source>
</evidence>
<dbReference type="SUPFAM" id="SSF103481">
    <property type="entry name" value="Multidrug resistance efflux transporter EmrE"/>
    <property type="match status" value="1"/>
</dbReference>
<proteinExistence type="predicted"/>
<evidence type="ECO:0000256" key="5">
    <source>
        <dbReference type="SAM" id="MobiDB-lite"/>
    </source>
</evidence>
<organism evidence="7 8">
    <name type="scientific">Tetrahymena thermophila (strain SB210)</name>
    <dbReference type="NCBI Taxonomy" id="312017"/>
    <lineage>
        <taxon>Eukaryota</taxon>
        <taxon>Sar</taxon>
        <taxon>Alveolata</taxon>
        <taxon>Ciliophora</taxon>
        <taxon>Intramacronucleata</taxon>
        <taxon>Oligohymenophorea</taxon>
        <taxon>Hymenostomatida</taxon>
        <taxon>Tetrahymenina</taxon>
        <taxon>Tetrahymenidae</taxon>
        <taxon>Tetrahymena</taxon>
    </lineage>
</organism>
<dbReference type="EMBL" id="GG662367">
    <property type="protein sequence ID" value="EAS05516.1"/>
    <property type="molecule type" value="Genomic_DNA"/>
</dbReference>
<feature type="transmembrane region" description="Helical" evidence="6">
    <location>
        <begin position="149"/>
        <end position="166"/>
    </location>
</feature>
<name>Q24CL3_TETTS</name>
<feature type="transmembrane region" description="Helical" evidence="6">
    <location>
        <begin position="119"/>
        <end position="137"/>
    </location>
</feature>
<dbReference type="RefSeq" id="XP_001025761.1">
    <property type="nucleotide sequence ID" value="XM_001025761.3"/>
</dbReference>
<dbReference type="PANTHER" id="PTHR13146">
    <property type="match status" value="1"/>
</dbReference>
<evidence type="ECO:0000256" key="1">
    <source>
        <dbReference type="ARBA" id="ARBA00004141"/>
    </source>
</evidence>
<evidence type="ECO:0000313" key="7">
    <source>
        <dbReference type="EMBL" id="EAS05516.1"/>
    </source>
</evidence>
<feature type="transmembrane region" description="Helical" evidence="6">
    <location>
        <begin position="293"/>
        <end position="315"/>
    </location>
</feature>
<feature type="transmembrane region" description="Helical" evidence="6">
    <location>
        <begin position="254"/>
        <end position="281"/>
    </location>
</feature>
<keyword evidence="4 6" id="KW-0472">Membrane</keyword>
<evidence type="ECO:0000256" key="4">
    <source>
        <dbReference type="ARBA" id="ARBA00023136"/>
    </source>
</evidence>
<dbReference type="GeneID" id="7828577"/>
<dbReference type="OrthoDB" id="300580at2759"/>
<dbReference type="GO" id="GO:0015165">
    <property type="term" value="F:pyrimidine nucleotide-sugar transmembrane transporter activity"/>
    <property type="evidence" value="ECO:0007669"/>
    <property type="project" value="InterPro"/>
</dbReference>
<feature type="transmembrane region" description="Helical" evidence="6">
    <location>
        <begin position="47"/>
        <end position="66"/>
    </location>
</feature>
<accession>Q24CL3</accession>
<dbReference type="OMA" id="FIPCNFK"/>
<dbReference type="HOGENOM" id="CLU_025028_4_0_1"/>
<dbReference type="InterPro" id="IPR037185">
    <property type="entry name" value="EmrE-like"/>
</dbReference>
<dbReference type="KEGG" id="tet:TTHERM_01220360"/>
<keyword evidence="3 6" id="KW-1133">Transmembrane helix</keyword>
<dbReference type="GO" id="GO:0000139">
    <property type="term" value="C:Golgi membrane"/>
    <property type="evidence" value="ECO:0007669"/>
    <property type="project" value="InterPro"/>
</dbReference>
<evidence type="ECO:0000256" key="2">
    <source>
        <dbReference type="ARBA" id="ARBA00022692"/>
    </source>
</evidence>
<evidence type="ECO:0000313" key="8">
    <source>
        <dbReference type="Proteomes" id="UP000009168"/>
    </source>
</evidence>
<dbReference type="Pfam" id="PF04142">
    <property type="entry name" value="Nuc_sug_transp"/>
    <property type="match status" value="1"/>
</dbReference>
<keyword evidence="8" id="KW-1185">Reference proteome</keyword>
<feature type="transmembrane region" description="Helical" evidence="6">
    <location>
        <begin position="178"/>
        <end position="197"/>
    </location>
</feature>
<dbReference type="eggNOG" id="KOG3912">
    <property type="taxonomic scope" value="Eukaryota"/>
</dbReference>
<dbReference type="PANTHER" id="PTHR13146:SF0">
    <property type="entry name" value="SOLUTE CARRIER FAMILY 35 MEMBER F6"/>
    <property type="match status" value="1"/>
</dbReference>
<dbReference type="InterPro" id="IPR007271">
    <property type="entry name" value="Nuc_sug_transpt"/>
</dbReference>
<comment type="subcellular location">
    <subcellularLocation>
        <location evidence="1">Membrane</location>
        <topology evidence="1">Multi-pass membrane protein</topology>
    </subcellularLocation>
</comment>
<dbReference type="Gene3D" id="1.10.3730.20">
    <property type="match status" value="1"/>
</dbReference>
<protein>
    <submittedName>
        <fullName evidence="7">Nucleotide-sugar transporter</fullName>
    </submittedName>
</protein>
<feature type="region of interest" description="Disordered" evidence="5">
    <location>
        <begin position="368"/>
        <end position="410"/>
    </location>
</feature>
<sequence length="410" mass="46174">MAWTEMQKNMLMLVSLGCSLCSGIIFKSQQRQTVDGQSFNHPFCQTLIMFVGELLCYGVFVFYKRKYAEDYEKDRKESIAQGQSDKINIFIFAAPAACDMVTSTISFFSMNLMPLSMQYMFNGGNIIMTAIFSVVFLKRKLHRQNIFGIFLNVTGLAFMGLMALVVDSNSIENPTQMMIGIILLVCSFFTYATQMVVEERFFGKYFLHPFQAVGYEGMFGIVYASLGILIFNFIPNPSSFEATPNNKIEDFPNFIYQVFSFQNVALFFLVLAGVVIIIILNGVGQAVTKYVSALARAVLGVTSPFLIWMFCLAVGWEDFKWYQLVAYFIITTGTLIYNEILVIPILGFNKNLRRHAAAAAAAAAEEQQLLSGPPQKQSLRGSRRTHRSFKSVGQFNDEPVSNITDQYSDD</sequence>